<dbReference type="Proteomes" id="UP000035648">
    <property type="component" value="Chromosome"/>
</dbReference>
<sequence>MIKKKTLLFVVIAFLVIGLAGGAYYYQISTNKIKADSFTPGVWEESKFTPVSSASHQITWGVLNDWYSAKSTLRLTFNPNNNDVSVSAFGSGVLTTAVLYGANNSAIGSVKPTAGSVSSLKYQYASSPTDIKFTNPVFGSESDFKSACNSQKTAVQTQIILNANQTIHDFRIRATQATFSLSGTVTDQKTGAAISGATVSLRGYSVATDNSGRYQITVPFLSNNSSYAVSMTKGDYNSGSKTITDTCGNSNTASLSLSPVATDDGDTSGGDTGGGDTSDGDTNNSDTNDGDTSDGDTNGSDTNDGDTSDGDTNGSDTNDGDTGSGDTSGGSTEDTGTGSITSKTGNTTTPSKATTTTKTPKTGTVSSIPTTTKNQTITGNKLDTTGDTTTTFDTPTTETKKSLLQQISLWSMITMGILVIAFLIYRYRGVFTFKSNAETISEIPSDLPAKPIVQIPEQASVNAPPPQVPINQTPVPPVVEVNNGPANLSIKEMQLNRPRTNEDVSDMDIG</sequence>
<dbReference type="STRING" id="1618337.UT28_C0001G0171"/>
<dbReference type="AlphaFoldDB" id="A0A0G4B4Q5"/>
<feature type="compositionally biased region" description="Low complexity" evidence="1">
    <location>
        <begin position="329"/>
        <end position="364"/>
    </location>
</feature>
<organism evidence="3 4">
    <name type="scientific">Berkelbacteria bacterium GW2011_GWE1_39_12</name>
    <dbReference type="NCBI Taxonomy" id="1618337"/>
    <lineage>
        <taxon>Bacteria</taxon>
        <taxon>Candidatus Berkelbacteria</taxon>
    </lineage>
</organism>
<evidence type="ECO:0000256" key="2">
    <source>
        <dbReference type="SAM" id="Phobius"/>
    </source>
</evidence>
<keyword evidence="2" id="KW-1133">Transmembrane helix</keyword>
<feature type="compositionally biased region" description="Gly residues" evidence="1">
    <location>
        <begin position="267"/>
        <end position="277"/>
    </location>
</feature>
<protein>
    <submittedName>
        <fullName evidence="3">Uncharacterized protein</fullName>
    </submittedName>
</protein>
<accession>A0A0G4B4Q5</accession>
<dbReference type="SUPFAM" id="SSF49464">
    <property type="entry name" value="Carboxypeptidase regulatory domain-like"/>
    <property type="match status" value="1"/>
</dbReference>
<name>A0A0G4B4Q5_9BACT</name>
<feature type="transmembrane region" description="Helical" evidence="2">
    <location>
        <begin position="407"/>
        <end position="425"/>
    </location>
</feature>
<keyword evidence="2" id="KW-0472">Membrane</keyword>
<reference evidence="3 4" key="1">
    <citation type="journal article" date="2015" name="Nature">
        <title>rRNA introns, odd ribosomes, and small enigmatic genomes across a large radiation of phyla.</title>
        <authorList>
            <person name="Brown C.T."/>
            <person name="Hug L.A."/>
            <person name="Thomas B.C."/>
            <person name="Sharon I."/>
            <person name="Castelle C.J."/>
            <person name="Singh A."/>
            <person name="Wilkins M.J."/>
            <person name="Williams K.H."/>
            <person name="Banfield J.F."/>
        </authorList>
    </citation>
    <scope>NUCLEOTIDE SEQUENCE [LARGE SCALE GENOMIC DNA]</scope>
</reference>
<dbReference type="InterPro" id="IPR008969">
    <property type="entry name" value="CarboxyPept-like_regulatory"/>
</dbReference>
<feature type="compositionally biased region" description="Low complexity" evidence="1">
    <location>
        <begin position="383"/>
        <end position="395"/>
    </location>
</feature>
<evidence type="ECO:0000313" key="4">
    <source>
        <dbReference type="Proteomes" id="UP000035648"/>
    </source>
</evidence>
<dbReference type="KEGG" id="bbgw:UT28_C0001G0171"/>
<feature type="region of interest" description="Disordered" evidence="1">
    <location>
        <begin position="254"/>
        <end position="395"/>
    </location>
</feature>
<evidence type="ECO:0000256" key="1">
    <source>
        <dbReference type="SAM" id="MobiDB-lite"/>
    </source>
</evidence>
<feature type="compositionally biased region" description="Polar residues" evidence="1">
    <location>
        <begin position="365"/>
        <end position="382"/>
    </location>
</feature>
<evidence type="ECO:0000313" key="3">
    <source>
        <dbReference type="EMBL" id="AKM81982.1"/>
    </source>
</evidence>
<proteinExistence type="predicted"/>
<dbReference type="EMBL" id="CP011213">
    <property type="protein sequence ID" value="AKM81982.1"/>
    <property type="molecule type" value="Genomic_DNA"/>
</dbReference>
<dbReference type="Gene3D" id="2.60.40.1120">
    <property type="entry name" value="Carboxypeptidase-like, regulatory domain"/>
    <property type="match status" value="1"/>
</dbReference>
<gene>
    <name evidence="3" type="ORF">UT28_C0001G0171</name>
</gene>
<feature type="compositionally biased region" description="Low complexity" evidence="1">
    <location>
        <begin position="310"/>
        <end position="321"/>
    </location>
</feature>
<keyword evidence="2" id="KW-0812">Transmembrane</keyword>